<evidence type="ECO:0000313" key="2">
    <source>
        <dbReference type="Proteomes" id="UP000015102"/>
    </source>
</evidence>
<dbReference type="Proteomes" id="UP000015102">
    <property type="component" value="Unassembled WGS sequence"/>
</dbReference>
<dbReference type="HOGENOM" id="CLU_2640965_0_0_1"/>
<reference evidence="1" key="2">
    <citation type="submission" date="2015-06" db="UniProtKB">
        <authorList>
            <consortium name="EnsemblMetazoa"/>
        </authorList>
    </citation>
    <scope>IDENTIFICATION</scope>
</reference>
<organism evidence="1 2">
    <name type="scientific">Megaselia scalaris</name>
    <name type="common">Humpbacked fly</name>
    <name type="synonym">Phora scalaris</name>
    <dbReference type="NCBI Taxonomy" id="36166"/>
    <lineage>
        <taxon>Eukaryota</taxon>
        <taxon>Metazoa</taxon>
        <taxon>Ecdysozoa</taxon>
        <taxon>Arthropoda</taxon>
        <taxon>Hexapoda</taxon>
        <taxon>Insecta</taxon>
        <taxon>Pterygota</taxon>
        <taxon>Neoptera</taxon>
        <taxon>Endopterygota</taxon>
        <taxon>Diptera</taxon>
        <taxon>Brachycera</taxon>
        <taxon>Muscomorpha</taxon>
        <taxon>Platypezoidea</taxon>
        <taxon>Phoridae</taxon>
        <taxon>Megaseliini</taxon>
        <taxon>Megaselia</taxon>
    </lineage>
</organism>
<reference evidence="2" key="1">
    <citation type="submission" date="2013-02" db="EMBL/GenBank/DDBJ databases">
        <authorList>
            <person name="Hughes D."/>
        </authorList>
    </citation>
    <scope>NUCLEOTIDE SEQUENCE</scope>
    <source>
        <strain>Durham</strain>
        <strain evidence="2">NC isolate 2 -- Noor lab</strain>
    </source>
</reference>
<dbReference type="AlphaFoldDB" id="T1H351"/>
<name>T1H351_MEGSC</name>
<dbReference type="EMBL" id="CAQQ02133799">
    <property type="status" value="NOT_ANNOTATED_CDS"/>
    <property type="molecule type" value="Genomic_DNA"/>
</dbReference>
<evidence type="ECO:0000313" key="1">
    <source>
        <dbReference type="EnsemblMetazoa" id="MESCA010666-PA"/>
    </source>
</evidence>
<dbReference type="EnsemblMetazoa" id="MESCA010666-RA">
    <property type="protein sequence ID" value="MESCA010666-PA"/>
    <property type="gene ID" value="MESCA010666"/>
</dbReference>
<keyword evidence="2" id="KW-1185">Reference proteome</keyword>
<proteinExistence type="predicted"/>
<protein>
    <submittedName>
        <fullName evidence="1">Uncharacterized protein</fullName>
    </submittedName>
</protein>
<sequence>MKSGMWEIDAVWHSRSRNLHALTAPCMQSKFPNTLSKLLSQALRIVKTWTIENGVNANKTKLVMFRRKHKIADITKT</sequence>
<accession>T1H351</accession>